<dbReference type="Pfam" id="PF14244">
    <property type="entry name" value="Retrotran_gag_3"/>
    <property type="match status" value="1"/>
</dbReference>
<dbReference type="Proteomes" id="UP000694864">
    <property type="component" value="Chromosome 18"/>
</dbReference>
<proteinExistence type="predicted"/>
<feature type="domain" description="Retrovirus-related Pol polyprotein from transposon TNT 1-94-like beta-barrel" evidence="3">
    <location>
        <begin position="363"/>
        <end position="437"/>
    </location>
</feature>
<evidence type="ECO:0000256" key="1">
    <source>
        <dbReference type="SAM" id="MobiDB-lite"/>
    </source>
</evidence>
<dbReference type="InterPro" id="IPR029472">
    <property type="entry name" value="Copia-like_N"/>
</dbReference>
<feature type="region of interest" description="Disordered" evidence="1">
    <location>
        <begin position="1"/>
        <end position="38"/>
    </location>
</feature>
<feature type="compositionally biased region" description="Polar residues" evidence="1">
    <location>
        <begin position="1"/>
        <end position="10"/>
    </location>
</feature>
<accession>A0ABM0XF40</accession>
<dbReference type="GeneID" id="104763329"/>
<dbReference type="Pfam" id="PF22936">
    <property type="entry name" value="Pol_BBD"/>
    <property type="match status" value="1"/>
</dbReference>
<reference evidence="4" key="1">
    <citation type="journal article" date="2014" name="Nat. Commun.">
        <title>The emerging biofuel crop Camelina sativa retains a highly undifferentiated hexaploid genome structure.</title>
        <authorList>
            <person name="Kagale S."/>
            <person name="Koh C."/>
            <person name="Nixon J."/>
            <person name="Bollina V."/>
            <person name="Clarke W.E."/>
            <person name="Tuteja R."/>
            <person name="Spillane C."/>
            <person name="Robinson S.J."/>
            <person name="Links M.G."/>
            <person name="Clarke C."/>
            <person name="Higgins E.E."/>
            <person name="Huebert T."/>
            <person name="Sharpe A.G."/>
            <person name="Parkin I.A."/>
        </authorList>
    </citation>
    <scope>NUCLEOTIDE SEQUENCE [LARGE SCALE GENOMIC DNA]</scope>
    <source>
        <strain evidence="4">cv. DH55</strain>
    </source>
</reference>
<organism evidence="4 5">
    <name type="scientific">Camelina sativa</name>
    <name type="common">False flax</name>
    <name type="synonym">Myagrum sativum</name>
    <dbReference type="NCBI Taxonomy" id="90675"/>
    <lineage>
        <taxon>Eukaryota</taxon>
        <taxon>Viridiplantae</taxon>
        <taxon>Streptophyta</taxon>
        <taxon>Embryophyta</taxon>
        <taxon>Tracheophyta</taxon>
        <taxon>Spermatophyta</taxon>
        <taxon>Magnoliopsida</taxon>
        <taxon>eudicotyledons</taxon>
        <taxon>Gunneridae</taxon>
        <taxon>Pentapetalae</taxon>
        <taxon>rosids</taxon>
        <taxon>malvids</taxon>
        <taxon>Brassicales</taxon>
        <taxon>Brassicaceae</taxon>
        <taxon>Camelineae</taxon>
        <taxon>Camelina</taxon>
    </lineage>
</organism>
<dbReference type="PANTHER" id="PTHR34222:SF28">
    <property type="entry name" value="CCHC-TYPE DOMAIN-CONTAINING PROTEIN"/>
    <property type="match status" value="1"/>
</dbReference>
<evidence type="ECO:0000313" key="5">
    <source>
        <dbReference type="RefSeq" id="XP_010485018.1"/>
    </source>
</evidence>
<sequence length="472" mass="51960">MSTTATDDSLNPTNPNPTNPIPTNSTSTNPTPAIPTSTTMEVRRTISPYDLTAADNPSAVISHPLLKGTNYDEWACGMKTALDARNSVSWMALLVSLIKMTIDPVLRSNISHRDVAKDLWDHLRSVSLSPTDHKFNNSKQSLLVANNVVSLLRCTLASFPESRTQDREDDKVHQFLFGLDDSSFRTVCSSLVSRTPLRPMEEVYNIVRQEEDLVRQATQTPAKKLDVTAFAAQSRFRRDDKDKGVLCKHCNRHGHLSDSCYAVIGYPEWWGERPRTRTAHGRGRGGSVASSSVGRGRGVSYVNAVQISAPTADHANYVITDADRDGVTTLSDAEWEGIKKLLNKRAPSATTDRLSGTSSVLSWILDTCASHHLTGRLEVLSDLKDMAPVMVILADGREHISVLEGVVALGAGLILRSVYYVEGLCSDLISMGQLMDENRCVVQLADHFLFVQDRTSRTVIGAGKRERGTFFF</sequence>
<reference evidence="5" key="2">
    <citation type="submission" date="2025-08" db="UniProtKB">
        <authorList>
            <consortium name="RefSeq"/>
        </authorList>
    </citation>
    <scope>IDENTIFICATION</scope>
    <source>
        <tissue evidence="5">Leaf</tissue>
    </source>
</reference>
<feature type="domain" description="Retrotransposon Copia-like N-terminal" evidence="2">
    <location>
        <begin position="54"/>
        <end position="88"/>
    </location>
</feature>
<evidence type="ECO:0000259" key="2">
    <source>
        <dbReference type="Pfam" id="PF14244"/>
    </source>
</evidence>
<evidence type="ECO:0000259" key="3">
    <source>
        <dbReference type="Pfam" id="PF22936"/>
    </source>
</evidence>
<dbReference type="RefSeq" id="XP_010485018.1">
    <property type="nucleotide sequence ID" value="XM_010486716.1"/>
</dbReference>
<dbReference type="InterPro" id="IPR054722">
    <property type="entry name" value="PolX-like_BBD"/>
</dbReference>
<feature type="compositionally biased region" description="Low complexity" evidence="1">
    <location>
        <begin position="21"/>
        <end position="38"/>
    </location>
</feature>
<protein>
    <submittedName>
        <fullName evidence="5">Uncharacterized protein LOC104763329</fullName>
    </submittedName>
</protein>
<evidence type="ECO:0000313" key="4">
    <source>
        <dbReference type="Proteomes" id="UP000694864"/>
    </source>
</evidence>
<name>A0ABM0XF40_CAMSA</name>
<gene>
    <name evidence="5" type="primary">LOC104763329</name>
</gene>
<keyword evidence="4" id="KW-1185">Reference proteome</keyword>
<dbReference type="PANTHER" id="PTHR34222">
    <property type="entry name" value="GAG_PRE-INTEGRS DOMAIN-CONTAINING PROTEIN"/>
    <property type="match status" value="1"/>
</dbReference>